<dbReference type="PROSITE" id="PS00010">
    <property type="entry name" value="ASX_HYDROXYL"/>
    <property type="match status" value="1"/>
</dbReference>
<dbReference type="GO" id="GO:0005509">
    <property type="term" value="F:calcium ion binding"/>
    <property type="evidence" value="ECO:0007669"/>
    <property type="project" value="InterPro"/>
</dbReference>
<keyword evidence="7" id="KW-1133">Transmembrane helix</keyword>
<feature type="region of interest" description="Disordered" evidence="6">
    <location>
        <begin position="1933"/>
        <end position="1956"/>
    </location>
</feature>
<dbReference type="PROSITE" id="PS50026">
    <property type="entry name" value="EGF_3"/>
    <property type="match status" value="2"/>
</dbReference>
<dbReference type="Proteomes" id="UP001431783">
    <property type="component" value="Unassembled WGS sequence"/>
</dbReference>
<dbReference type="SMART" id="SM00181">
    <property type="entry name" value="EGF"/>
    <property type="match status" value="3"/>
</dbReference>
<feature type="transmembrane region" description="Helical" evidence="7">
    <location>
        <begin position="2593"/>
        <end position="2618"/>
    </location>
</feature>
<evidence type="ECO:0000256" key="6">
    <source>
        <dbReference type="SAM" id="MobiDB-lite"/>
    </source>
</evidence>
<dbReference type="PROSITE" id="PS00022">
    <property type="entry name" value="EGF_1"/>
    <property type="match status" value="1"/>
</dbReference>
<name>A0AAW1V5W5_9CUCU</name>
<feature type="region of interest" description="Disordered" evidence="6">
    <location>
        <begin position="193"/>
        <end position="244"/>
    </location>
</feature>
<feature type="compositionally biased region" description="Low complexity" evidence="6">
    <location>
        <begin position="2016"/>
        <end position="2032"/>
    </location>
</feature>
<organism evidence="10 11">
    <name type="scientific">Henosepilachna vigintioctopunctata</name>
    <dbReference type="NCBI Taxonomy" id="420089"/>
    <lineage>
        <taxon>Eukaryota</taxon>
        <taxon>Metazoa</taxon>
        <taxon>Ecdysozoa</taxon>
        <taxon>Arthropoda</taxon>
        <taxon>Hexapoda</taxon>
        <taxon>Insecta</taxon>
        <taxon>Pterygota</taxon>
        <taxon>Neoptera</taxon>
        <taxon>Endopterygota</taxon>
        <taxon>Coleoptera</taxon>
        <taxon>Polyphaga</taxon>
        <taxon>Cucujiformia</taxon>
        <taxon>Coccinelloidea</taxon>
        <taxon>Coccinellidae</taxon>
        <taxon>Epilachninae</taxon>
        <taxon>Epilachnini</taxon>
        <taxon>Henosepilachna</taxon>
    </lineage>
</organism>
<feature type="compositionally biased region" description="Basic and acidic residues" evidence="6">
    <location>
        <begin position="2641"/>
        <end position="2651"/>
    </location>
</feature>
<dbReference type="InterPro" id="IPR000152">
    <property type="entry name" value="EGF-type_Asp/Asn_hydroxyl_site"/>
</dbReference>
<sequence>MNRNNSSKLANEHQKIRTRNMRRKLKIKKKKRKLTKPITFEEINMNATSRPRKKIIVTRKRLINLPSTEITSNQLSSFSTAILPEKDVSSILENDNSDPSKHEHFNFAPEDEDIKVTRKQMLNIPSTYVTPNQLPSPIEKGISSIAADENNDSKQEYFIFTPEGEDIIVTKKRLLNIISPDVISNKLMEISSTPSSLTEQYTSTVEGDENSDFETKMFDLSSEDEEISKDKQDSQNEQSYEDDEVVTETGQIQHVPDYEPFFPELSETFEAPVILLKTTVLTSLDFLTKTVTESRLRTYTFLITRVSGTEKIVTSTTEVKPHIKTTTITESLTKLTTLTLLDFDASPLTNQMTITSFTGSDEQPNDSEDGGENRFDEARNYLATRVMSNGVEVIVAGDKSTLPGEPDIKRVLPSTIFKPVTLKASTLSEHMMMLMPSDVSKHTNVASSNYQNNRFVTKTCLTTFTYLTTYSLKGTKTVFSHEQVVSNIATEERNTGAISTTPSMGITLTQYASLSVGEFYTTYTYLNSIIDKDRTSVITSKHTVTNTVTAPDHYLFLIQPSKEGKPQKDTNTYYNTIVVTKTIEDGGNVKVVSTKEKLTQVVITESIPPKATSVMTSYIALDVKDPASEMSFTTTDVVKTYYVTYTYYNTLVENGKTVVHTNVSIAEDVTTEKLFLHPKKVSGSQHTLSNQIKEDLQPEHVVIVATKTYQTTFTYFTTLLQEDNSDTPTVVSSHSKIVQNIATETIHPKQLNENYWKMLKNELQTAQDKVKETVILNDGQKLEVTAYKKTITPTKVLPIEITKMPESPVTNNIDLESSNPNVITGSTIIFFDDDPSSSTTPTPNLKIKSTNKNTASINSEEIKKTQIITNTSKVKKSKTQHIKATKSNVGSRPSKYKADNIKKKQVTKLPKPDAVVDGGGAGDLLGLGSINIESLKALTPVINAMAGLIETNLKSSRRNITKETNLRVPTVKKNKISMYANDSQNRSPIYIPVGDMEVSESQNIASYQLQDTVDWKGNKVNLKRPTHETPLLNGGIPISPGEVITANSDVIVGKPGRILPRVPAIPLNPNYITQAADLNPPPLKKEWAKAPNSLKPIPLESPNDYSTSIIHAVNKDEYIGPPPPLSSKSYLKSERHKNIPLHQNEAYLKSEKLNKHVHNHIPINHNYPRPQADYIFSLNNEIKAPPPQNLNSQMASKKKFEQFSKKNLPIHSDLYGSYGSPTTRYAINLQPSIISEPIVLPEIIERSTGQPLLVNIQPSQIAFVNIPHNRTTALIYGGSTEPHRNGQYFDDPSPYSDTEYPANENFNTIIHYSSDNNENSNQKQVKSVIKVGSHPISTQPDSFSSRIEYIKPSKPQDLLVNANNQNVNVKVPPISFGMFQSGNDFNAHVINHGNGAGSNQVQLPPIAYEVIKTHKHDMDKNHGDLYSFNEGYRQQVAAQMGNDNMYFDSNHKEPLNHRVYQSSLSIRPDIHNNNQNTPDENNNSLTAPRHGSYENHHQLSKKPGNNKSKYNSLNSIRTPRPDSRIQGVTLADYMTPPTYKPKQNHKQSATKQTARPIYQGIPFSPGYQLHQGYTTIPNSHKYDLSVKMNSSNTKKQEPSFSSDLSDSDYDLINEDGELIQESNSRPLRPGEIPKEILKLATLKSSPKKDYALSATRNKFKLPFENEVHQFRAPVIADPRPFVRPENYQTNQIIKFDHKSNGIIFRDSLLNQSSIRDLLKEEIVSKEHDVGQTNGHMPNRYKDSLTSASHILQNNDQPLKKRPISNKFDENRPTVTSLPIDSNIVQTEKNIVSHFKPIFTQSEGSLNKTSVDYVFKGKHIPKKDEPKRNEITSNIPYSVSKLNRGQIIDSTNVTEASLEIMKPPKPTAIIYKKPTFSLKPTDSEETNRVPVFNMKPIDVLGSIVPKPAEDILPPPIIVPNEEVVGMSPPPITTYRPRFSSKPKVPSKKPSFSLQIDTPMEKPKPIEQIEATTSTPSRKIRTRRPTLSREIIKIPISSTRRPYTRRPFRPGYNMYNRSKSTTSSSTLFSYTPTTEVSSSTTKNMPRLEVIIGDPLGKKEVVLDNAVEGSYSSTVIDESANKSFTRDKVSAKQNQNNFRFNISLLGLYSTEKNIIPTVVHHSGNEIKIIDETGRENISTTKTPELTTAKILPTRFVTHTHTSTVTITKTTVIKTPGAPPSTLTLLVTKTEKSTIVDTVTEFHTLVKPTNIVETVTTTVQKGSLYPSDVYGSTYPSIQIKPTKTVIGRVEPSIADYVDDNFDDFIITDTDPPNISNESHISMEDNNTILVVMTDKNRGSIIKIPPVEEVHNRDEMLNNKVNDILIAGVLSADPPSIDIDPRIITDRCHPECKASRNELCQKTNGMMSCVCRPGFARMFSDRPCNPTYTYTLEIELDRLARKKLTYNENLSNTNTSEYARLASSTHEALDRMVMQSDLRDIYHGVHVHSFKPGKSGVLNSFYLQLSDNTDEKRLEDVLKKYLRGNNYSLGGTELHASMESQQSLKVKDFDECRNVMFHDCSENAQCFNLKGTYTCSCKEGFSDMSENILYPGRKCSAELIGCEKCNYHGTCYSRGEDQVICECFQWYSGETCFVNLKVLLIGLVCLGFILFVLLLVCCVVTCCKKKSTPKINTGLSFFPQRVPHPTDRSTLDRRAMIPDTSSEDSRSETNSLPYVTKQKPKRPKSALKKSSIPKKHGADSNPNIQSLNEQKDRSLTVMIPRAKYHPAPTAPNMSSYTTFDASKATISKPQSNEAKLLSYLDAGPSPHKTDNKRKYSSQLSESYLNEDEPISRKTSGALVSAGFEVSATVANNMGTLGTTCGTEADRSENATLIQKISTDLLSCTGTRSQTNTLRNFEDDDLDPISNWMEIEPRITTISESRSFDETTIPPPMKSLKHDYDTKLSVNSHSHSNQHDEVAERDLGSTFLLPHTHLYKADRVSK</sequence>
<dbReference type="InterPro" id="IPR018097">
    <property type="entry name" value="EGF_Ca-bd_CS"/>
</dbReference>
<dbReference type="InterPro" id="IPR036364">
    <property type="entry name" value="SEA_dom_sf"/>
</dbReference>
<protein>
    <submittedName>
        <fullName evidence="10">Uncharacterized protein</fullName>
    </submittedName>
</protein>
<evidence type="ECO:0000256" key="4">
    <source>
        <dbReference type="ARBA" id="ARBA00023157"/>
    </source>
</evidence>
<dbReference type="CDD" id="cd00054">
    <property type="entry name" value="EGF_CA"/>
    <property type="match status" value="1"/>
</dbReference>
<feature type="domain" description="EGF-like" evidence="9">
    <location>
        <begin position="2503"/>
        <end position="2541"/>
    </location>
</feature>
<feature type="compositionally biased region" description="Polar residues" evidence="6">
    <location>
        <begin position="193"/>
        <end position="205"/>
    </location>
</feature>
<feature type="region of interest" description="Disordered" evidence="6">
    <location>
        <begin position="1588"/>
        <end position="1607"/>
    </location>
</feature>
<accession>A0AAW1V5W5</accession>
<keyword evidence="4 5" id="KW-1015">Disulfide bond</keyword>
<feature type="disulfide bond" evidence="5">
    <location>
        <begin position="2578"/>
        <end position="2587"/>
    </location>
</feature>
<dbReference type="Pfam" id="PF07645">
    <property type="entry name" value="EGF_CA"/>
    <property type="match status" value="1"/>
</dbReference>
<dbReference type="InterPro" id="IPR001881">
    <property type="entry name" value="EGF-like_Ca-bd_dom"/>
</dbReference>
<evidence type="ECO:0000259" key="9">
    <source>
        <dbReference type="PROSITE" id="PS50026"/>
    </source>
</evidence>
<evidence type="ECO:0000313" key="11">
    <source>
        <dbReference type="Proteomes" id="UP001431783"/>
    </source>
</evidence>
<keyword evidence="2" id="KW-0732">Signal</keyword>
<keyword evidence="1 5" id="KW-0245">EGF-like domain</keyword>
<keyword evidence="7" id="KW-0472">Membrane</keyword>
<dbReference type="PROSITE" id="PS01187">
    <property type="entry name" value="EGF_CA"/>
    <property type="match status" value="1"/>
</dbReference>
<comment type="caution">
    <text evidence="5">Lacks conserved residue(s) required for the propagation of feature annotation.</text>
</comment>
<keyword evidence="7" id="KW-0812">Transmembrane</keyword>
<dbReference type="FunFam" id="2.10.25.10:FF:000038">
    <property type="entry name" value="Fibrillin 2"/>
    <property type="match status" value="1"/>
</dbReference>
<dbReference type="Gene3D" id="2.10.25.10">
    <property type="entry name" value="Laminin"/>
    <property type="match status" value="1"/>
</dbReference>
<evidence type="ECO:0000256" key="2">
    <source>
        <dbReference type="ARBA" id="ARBA00022729"/>
    </source>
</evidence>
<dbReference type="InterPro" id="IPR009030">
    <property type="entry name" value="Growth_fac_rcpt_cys_sf"/>
</dbReference>
<feature type="compositionally biased region" description="Low complexity" evidence="6">
    <location>
        <begin position="1472"/>
        <end position="1483"/>
    </location>
</feature>
<comment type="caution">
    <text evidence="10">The sequence shown here is derived from an EMBL/GenBank/DDBJ whole genome shotgun (WGS) entry which is preliminary data.</text>
</comment>
<evidence type="ECO:0000259" key="8">
    <source>
        <dbReference type="PROSITE" id="PS50024"/>
    </source>
</evidence>
<dbReference type="EMBL" id="JARQZJ010000121">
    <property type="protein sequence ID" value="KAK9887687.1"/>
    <property type="molecule type" value="Genomic_DNA"/>
</dbReference>
<dbReference type="SMART" id="SM00179">
    <property type="entry name" value="EGF_CA"/>
    <property type="match status" value="1"/>
</dbReference>
<dbReference type="PANTHER" id="PTHR39072">
    <property type="entry name" value="RE48511P"/>
    <property type="match status" value="1"/>
</dbReference>
<evidence type="ECO:0000256" key="3">
    <source>
        <dbReference type="ARBA" id="ARBA00022737"/>
    </source>
</evidence>
<reference evidence="10 11" key="1">
    <citation type="submission" date="2023-03" db="EMBL/GenBank/DDBJ databases">
        <title>Genome insight into feeding habits of ladybird beetles.</title>
        <authorList>
            <person name="Li H.-S."/>
            <person name="Huang Y.-H."/>
            <person name="Pang H."/>
        </authorList>
    </citation>
    <scope>NUCLEOTIDE SEQUENCE [LARGE SCALE GENOMIC DNA]</scope>
    <source>
        <strain evidence="10">SYSU_2023b</strain>
        <tissue evidence="10">Whole body</tissue>
    </source>
</reference>
<keyword evidence="11" id="KW-1185">Reference proteome</keyword>
<dbReference type="InterPro" id="IPR000082">
    <property type="entry name" value="SEA_dom"/>
</dbReference>
<dbReference type="PANTHER" id="PTHR39072:SF2">
    <property type="match status" value="1"/>
</dbReference>
<dbReference type="PROSITE" id="PS50024">
    <property type="entry name" value="SEA"/>
    <property type="match status" value="1"/>
</dbReference>
<feature type="compositionally biased region" description="Polar residues" evidence="6">
    <location>
        <begin position="1503"/>
        <end position="1517"/>
    </location>
</feature>
<feature type="region of interest" description="Disordered" evidence="6">
    <location>
        <begin position="355"/>
        <end position="374"/>
    </location>
</feature>
<dbReference type="Pfam" id="PF01390">
    <property type="entry name" value="SEA"/>
    <property type="match status" value="1"/>
</dbReference>
<feature type="compositionally biased region" description="Basic residues" evidence="6">
    <location>
        <begin position="2673"/>
        <end position="2690"/>
    </location>
</feature>
<feature type="region of interest" description="Disordered" evidence="6">
    <location>
        <begin position="1468"/>
        <end position="1522"/>
    </location>
</feature>
<feature type="domain" description="SEA" evidence="8">
    <location>
        <begin position="2381"/>
        <end position="2506"/>
    </location>
</feature>
<gene>
    <name evidence="10" type="ORF">WA026_000009</name>
</gene>
<evidence type="ECO:0000313" key="10">
    <source>
        <dbReference type="EMBL" id="KAK9887687.1"/>
    </source>
</evidence>
<evidence type="ECO:0000256" key="1">
    <source>
        <dbReference type="ARBA" id="ARBA00022536"/>
    </source>
</evidence>
<feature type="region of interest" description="Disordered" evidence="6">
    <location>
        <begin position="2641"/>
        <end position="2706"/>
    </location>
</feature>
<evidence type="ECO:0000256" key="5">
    <source>
        <dbReference type="PROSITE-ProRule" id="PRU00076"/>
    </source>
</evidence>
<keyword evidence="3" id="KW-0677">Repeat</keyword>
<feature type="domain" description="EGF-like" evidence="9">
    <location>
        <begin position="2553"/>
        <end position="2588"/>
    </location>
</feature>
<feature type="region of interest" description="Disordered" evidence="6">
    <location>
        <begin position="2000"/>
        <end position="2037"/>
    </location>
</feature>
<dbReference type="InterPro" id="IPR049883">
    <property type="entry name" value="NOTCH1_EGF-like"/>
</dbReference>
<dbReference type="SUPFAM" id="SSF82671">
    <property type="entry name" value="SEA domain"/>
    <property type="match status" value="1"/>
</dbReference>
<dbReference type="InterPro" id="IPR000742">
    <property type="entry name" value="EGF"/>
</dbReference>
<dbReference type="Gene3D" id="3.30.70.960">
    <property type="entry name" value="SEA domain"/>
    <property type="match status" value="1"/>
</dbReference>
<evidence type="ECO:0000256" key="7">
    <source>
        <dbReference type="SAM" id="Phobius"/>
    </source>
</evidence>
<proteinExistence type="predicted"/>
<dbReference type="SUPFAM" id="SSF57184">
    <property type="entry name" value="Growth factor receptor domain"/>
    <property type="match status" value="1"/>
</dbReference>